<reference evidence="3 4" key="1">
    <citation type="submission" date="2024-06" db="EMBL/GenBank/DDBJ databases">
        <authorList>
            <person name="Woo H."/>
        </authorList>
    </citation>
    <scope>NUCLEOTIDE SEQUENCE [LARGE SCALE GENOMIC DNA]</scope>
    <source>
        <strain evidence="3 4">S2-g</strain>
    </source>
</reference>
<dbReference type="InterPro" id="IPR007712">
    <property type="entry name" value="RelE/ParE_toxin"/>
</dbReference>
<dbReference type="SUPFAM" id="SSF143011">
    <property type="entry name" value="RelE-like"/>
    <property type="match status" value="1"/>
</dbReference>
<name>A0ABV3QLD6_9GAMM</name>
<dbReference type="Proteomes" id="UP001556170">
    <property type="component" value="Unassembled WGS sequence"/>
</dbReference>
<gene>
    <name evidence="3" type="ORF">ABQJ56_04170</name>
</gene>
<sequence>MSYSLAFVESALKEWRKLAPAIREQMKRKLAERLEQPHVPSARLHGMPDCYKSKLRTVGYRLVYQVDDKVVVVTVIAVGKRDKGLQTSGSECTFLKQML</sequence>
<dbReference type="Gene3D" id="3.30.2310.20">
    <property type="entry name" value="RelE-like"/>
    <property type="match status" value="1"/>
</dbReference>
<dbReference type="PANTHER" id="PTHR35601:SF1">
    <property type="entry name" value="TOXIN RELE"/>
    <property type="match status" value="1"/>
</dbReference>
<dbReference type="EMBL" id="JBFOHL010000003">
    <property type="protein sequence ID" value="MEW9623418.1"/>
    <property type="molecule type" value="Genomic_DNA"/>
</dbReference>
<accession>A0ABV3QLD6</accession>
<dbReference type="PANTHER" id="PTHR35601">
    <property type="entry name" value="TOXIN RELE"/>
    <property type="match status" value="1"/>
</dbReference>
<dbReference type="InterPro" id="IPR035093">
    <property type="entry name" value="RelE/ParE_toxin_dom_sf"/>
</dbReference>
<evidence type="ECO:0000313" key="4">
    <source>
        <dbReference type="Proteomes" id="UP001556170"/>
    </source>
</evidence>
<evidence type="ECO:0000256" key="2">
    <source>
        <dbReference type="ARBA" id="ARBA00022649"/>
    </source>
</evidence>
<protein>
    <submittedName>
        <fullName evidence="3">Type II toxin-antitoxin system RelE/ParE family toxin</fullName>
    </submittedName>
</protein>
<proteinExistence type="inferred from homology"/>
<dbReference type="NCBIfam" id="TIGR02385">
    <property type="entry name" value="RelE_StbE"/>
    <property type="match status" value="1"/>
</dbReference>
<evidence type="ECO:0000313" key="3">
    <source>
        <dbReference type="EMBL" id="MEW9623418.1"/>
    </source>
</evidence>
<dbReference type="RefSeq" id="WP_367843729.1">
    <property type="nucleotide sequence ID" value="NZ_JBFOHL010000003.1"/>
</dbReference>
<keyword evidence="4" id="KW-1185">Reference proteome</keyword>
<comment type="similarity">
    <text evidence="1">Belongs to the RelE toxin family.</text>
</comment>
<evidence type="ECO:0000256" key="1">
    <source>
        <dbReference type="ARBA" id="ARBA00006226"/>
    </source>
</evidence>
<keyword evidence="2" id="KW-1277">Toxin-antitoxin system</keyword>
<comment type="caution">
    <text evidence="3">The sequence shown here is derived from an EMBL/GenBank/DDBJ whole genome shotgun (WGS) entry which is preliminary data.</text>
</comment>
<organism evidence="3 4">
    <name type="scientific">Rhodanobacter geophilus</name>
    <dbReference type="NCBI Taxonomy" id="3162488"/>
    <lineage>
        <taxon>Bacteria</taxon>
        <taxon>Pseudomonadati</taxon>
        <taxon>Pseudomonadota</taxon>
        <taxon>Gammaproteobacteria</taxon>
        <taxon>Lysobacterales</taxon>
        <taxon>Rhodanobacteraceae</taxon>
        <taxon>Rhodanobacter</taxon>
    </lineage>
</organism>
<dbReference type="Pfam" id="PF05016">
    <property type="entry name" value="ParE_toxin"/>
    <property type="match status" value="1"/>
</dbReference>